<dbReference type="STRING" id="35608.A0A2U1KT19"/>
<evidence type="ECO:0000313" key="2">
    <source>
        <dbReference type="Proteomes" id="UP000245207"/>
    </source>
</evidence>
<keyword evidence="2" id="KW-1185">Reference proteome</keyword>
<dbReference type="Proteomes" id="UP000245207">
    <property type="component" value="Unassembled WGS sequence"/>
</dbReference>
<evidence type="ECO:0000313" key="1">
    <source>
        <dbReference type="EMBL" id="PWA39891.1"/>
    </source>
</evidence>
<gene>
    <name evidence="1" type="ORF">CTI12_AA567810</name>
</gene>
<dbReference type="PANTHER" id="PTHR31286">
    <property type="entry name" value="GLYCINE-RICH CELL WALL STRUCTURAL PROTEIN 1.8-LIKE"/>
    <property type="match status" value="1"/>
</dbReference>
<organism evidence="1 2">
    <name type="scientific">Artemisia annua</name>
    <name type="common">Sweet wormwood</name>
    <dbReference type="NCBI Taxonomy" id="35608"/>
    <lineage>
        <taxon>Eukaryota</taxon>
        <taxon>Viridiplantae</taxon>
        <taxon>Streptophyta</taxon>
        <taxon>Embryophyta</taxon>
        <taxon>Tracheophyta</taxon>
        <taxon>Spermatophyta</taxon>
        <taxon>Magnoliopsida</taxon>
        <taxon>eudicotyledons</taxon>
        <taxon>Gunneridae</taxon>
        <taxon>Pentapetalae</taxon>
        <taxon>asterids</taxon>
        <taxon>campanulids</taxon>
        <taxon>Asterales</taxon>
        <taxon>Asteraceae</taxon>
        <taxon>Asteroideae</taxon>
        <taxon>Anthemideae</taxon>
        <taxon>Artemisiinae</taxon>
        <taxon>Artemisia</taxon>
    </lineage>
</organism>
<comment type="caution">
    <text evidence="1">The sequence shown here is derived from an EMBL/GenBank/DDBJ whole genome shotgun (WGS) entry which is preliminary data.</text>
</comment>
<reference evidence="1 2" key="1">
    <citation type="journal article" date="2018" name="Mol. Plant">
        <title>The genome of Artemisia annua provides insight into the evolution of Asteraceae family and artemisinin biosynthesis.</title>
        <authorList>
            <person name="Shen Q."/>
            <person name="Zhang L."/>
            <person name="Liao Z."/>
            <person name="Wang S."/>
            <person name="Yan T."/>
            <person name="Shi P."/>
            <person name="Liu M."/>
            <person name="Fu X."/>
            <person name="Pan Q."/>
            <person name="Wang Y."/>
            <person name="Lv Z."/>
            <person name="Lu X."/>
            <person name="Zhang F."/>
            <person name="Jiang W."/>
            <person name="Ma Y."/>
            <person name="Chen M."/>
            <person name="Hao X."/>
            <person name="Li L."/>
            <person name="Tang Y."/>
            <person name="Lv G."/>
            <person name="Zhou Y."/>
            <person name="Sun X."/>
            <person name="Brodelius P.E."/>
            <person name="Rose J.K.C."/>
            <person name="Tang K."/>
        </authorList>
    </citation>
    <scope>NUCLEOTIDE SEQUENCE [LARGE SCALE GENOMIC DNA]</scope>
    <source>
        <strain evidence="2">cv. Huhao1</strain>
        <tissue evidence="1">Leaf</tissue>
    </source>
</reference>
<protein>
    <submittedName>
        <fullName evidence="1">Uncharacterized protein</fullName>
    </submittedName>
</protein>
<sequence>MEWWFNNIGSSNAVKDGDVGILNTPLKKKVKRGGRKARKFEIGRSGSAIDKSSIKSTDDGGGFELFDDDSEQEVSGIVSNHKVDSHMEEGGLSTINDGGNVCSIPVVDVNDTPVGSTVKYNDLSNVSNVTNDATITSNEAVASVKSMFGGKVGSSLAGNASEKVELFNASMESFSELIGRRGMSIDGGHNTSPSKLSSDKVNSMNGDFPMLDEGRSGFVANNVNVASLDAFKSPNVWSNGAAKRVSFADNTQSLFILLRLSLQMVGGELFLRMKLQKGAELDVDKIEPSKVPIWVSVYNVPFEVWNGGGIGQIMSGIGKPLIMDKMSSYARVLVEVSADFDLPKVVEIEYPAKNLNVGKVKCLEVGYQWKPPQRTFCCVFGHSHEECFVRPKCAAEIEAIEAFEASKIAEKAAMA</sequence>
<dbReference type="PANTHER" id="PTHR31286:SF99">
    <property type="entry name" value="DUF4283 DOMAIN-CONTAINING PROTEIN"/>
    <property type="match status" value="1"/>
</dbReference>
<dbReference type="EMBL" id="PKPP01014232">
    <property type="protein sequence ID" value="PWA39891.1"/>
    <property type="molecule type" value="Genomic_DNA"/>
</dbReference>
<proteinExistence type="predicted"/>
<name>A0A2U1KT19_ARTAN</name>
<dbReference type="OrthoDB" id="1002340at2759"/>
<accession>A0A2U1KT19</accession>
<dbReference type="AlphaFoldDB" id="A0A2U1KT19"/>
<dbReference type="InterPro" id="IPR040256">
    <property type="entry name" value="At4g02000-like"/>
</dbReference>